<reference evidence="10 11" key="1">
    <citation type="journal article" date="2013" name="J. Microbiol.">
        <title>Lysinibacillus chungkukjangi sp. nov., isolated from Chungkukjang, Korean fermented soybean food.</title>
        <authorList>
            <person name="Kim S.J."/>
            <person name="Jang Y.H."/>
            <person name="Hamada M."/>
            <person name="Ahn J.H."/>
            <person name="Weon H.Y."/>
            <person name="Suzuki K."/>
            <person name="Whang K.S."/>
            <person name="Kwon S.W."/>
        </authorList>
    </citation>
    <scope>NUCLEOTIDE SEQUENCE [LARGE SCALE GENOMIC DNA]</scope>
    <source>
        <strain evidence="10 11">MCCC 1A12701</strain>
    </source>
</reference>
<dbReference type="RefSeq" id="WP_124764250.1">
    <property type="nucleotide sequence ID" value="NZ_JAFBDY010000006.1"/>
</dbReference>
<feature type="domain" description="ABC transporter" evidence="9">
    <location>
        <begin position="251"/>
        <end position="498"/>
    </location>
</feature>
<dbReference type="InterPro" id="IPR003593">
    <property type="entry name" value="AAA+_ATPase"/>
</dbReference>
<dbReference type="PANTHER" id="PTHR43790:SF3">
    <property type="entry name" value="D-ALLOSE IMPORT ATP-BINDING PROTEIN ALSA-RELATED"/>
    <property type="match status" value="1"/>
</dbReference>
<evidence type="ECO:0000256" key="7">
    <source>
        <dbReference type="ARBA" id="ARBA00022967"/>
    </source>
</evidence>
<keyword evidence="8" id="KW-0472">Membrane</keyword>
<dbReference type="GO" id="GO:0016887">
    <property type="term" value="F:ATP hydrolysis activity"/>
    <property type="evidence" value="ECO:0007669"/>
    <property type="project" value="InterPro"/>
</dbReference>
<keyword evidence="7" id="KW-1278">Translocase</keyword>
<accession>A0A3N9USG4</accession>
<dbReference type="Proteomes" id="UP000274033">
    <property type="component" value="Unassembled WGS sequence"/>
</dbReference>
<dbReference type="CDD" id="cd03216">
    <property type="entry name" value="ABC_Carb_Monos_I"/>
    <property type="match status" value="1"/>
</dbReference>
<evidence type="ECO:0000313" key="10">
    <source>
        <dbReference type="EMBL" id="RQW74826.1"/>
    </source>
</evidence>
<dbReference type="GO" id="GO:0005524">
    <property type="term" value="F:ATP binding"/>
    <property type="evidence" value="ECO:0007669"/>
    <property type="project" value="UniProtKB-KW"/>
</dbReference>
<dbReference type="Pfam" id="PF00005">
    <property type="entry name" value="ABC_tran"/>
    <property type="match status" value="2"/>
</dbReference>
<proteinExistence type="predicted"/>
<dbReference type="EMBL" id="RRCT01000007">
    <property type="protein sequence ID" value="RQW74826.1"/>
    <property type="molecule type" value="Genomic_DNA"/>
</dbReference>
<dbReference type="InterPro" id="IPR050107">
    <property type="entry name" value="ABC_carbohydrate_import_ATPase"/>
</dbReference>
<dbReference type="SMART" id="SM00382">
    <property type="entry name" value="AAA"/>
    <property type="match status" value="2"/>
</dbReference>
<evidence type="ECO:0000313" key="11">
    <source>
        <dbReference type="Proteomes" id="UP000274033"/>
    </source>
</evidence>
<keyword evidence="4" id="KW-0677">Repeat</keyword>
<evidence type="ECO:0000256" key="2">
    <source>
        <dbReference type="ARBA" id="ARBA00022475"/>
    </source>
</evidence>
<dbReference type="Gene3D" id="3.40.50.300">
    <property type="entry name" value="P-loop containing nucleotide triphosphate hydrolases"/>
    <property type="match status" value="2"/>
</dbReference>
<evidence type="ECO:0000256" key="3">
    <source>
        <dbReference type="ARBA" id="ARBA00022597"/>
    </source>
</evidence>
<gene>
    <name evidence="10" type="ORF">EBB45_09505</name>
</gene>
<dbReference type="InterPro" id="IPR017871">
    <property type="entry name" value="ABC_transporter-like_CS"/>
</dbReference>
<keyword evidence="2" id="KW-1003">Cell membrane</keyword>
<keyword evidence="3" id="KW-0762">Sugar transport</keyword>
<evidence type="ECO:0000256" key="1">
    <source>
        <dbReference type="ARBA" id="ARBA00022448"/>
    </source>
</evidence>
<feature type="domain" description="ABC transporter" evidence="9">
    <location>
        <begin position="3"/>
        <end position="239"/>
    </location>
</feature>
<dbReference type="PANTHER" id="PTHR43790">
    <property type="entry name" value="CARBOHYDRATE TRANSPORT ATP-BINDING PROTEIN MG119-RELATED"/>
    <property type="match status" value="1"/>
</dbReference>
<dbReference type="AlphaFoldDB" id="A0A3N9USG4"/>
<evidence type="ECO:0000256" key="6">
    <source>
        <dbReference type="ARBA" id="ARBA00022840"/>
    </source>
</evidence>
<evidence type="ECO:0000256" key="4">
    <source>
        <dbReference type="ARBA" id="ARBA00022737"/>
    </source>
</evidence>
<evidence type="ECO:0000259" key="9">
    <source>
        <dbReference type="PROSITE" id="PS50893"/>
    </source>
</evidence>
<keyword evidence="5" id="KW-0547">Nucleotide-binding</keyword>
<dbReference type="SUPFAM" id="SSF52540">
    <property type="entry name" value="P-loop containing nucleoside triphosphate hydrolases"/>
    <property type="match status" value="2"/>
</dbReference>
<keyword evidence="1" id="KW-0813">Transport</keyword>
<evidence type="ECO:0000256" key="8">
    <source>
        <dbReference type="ARBA" id="ARBA00023136"/>
    </source>
</evidence>
<name>A0A3N9USG4_9BACI</name>
<organism evidence="10 11">
    <name type="scientific">Lysinibacillus composti</name>
    <dbReference type="NCBI Taxonomy" id="720633"/>
    <lineage>
        <taxon>Bacteria</taxon>
        <taxon>Bacillati</taxon>
        <taxon>Bacillota</taxon>
        <taxon>Bacilli</taxon>
        <taxon>Bacillales</taxon>
        <taxon>Bacillaceae</taxon>
        <taxon>Lysinibacillus</taxon>
    </lineage>
</organism>
<comment type="caution">
    <text evidence="10">The sequence shown here is derived from an EMBL/GenBank/DDBJ whole genome shotgun (WGS) entry which is preliminary data.</text>
</comment>
<dbReference type="InterPro" id="IPR027417">
    <property type="entry name" value="P-loop_NTPase"/>
</dbReference>
<dbReference type="InterPro" id="IPR003439">
    <property type="entry name" value="ABC_transporter-like_ATP-bd"/>
</dbReference>
<protein>
    <submittedName>
        <fullName evidence="10">Sugar ABC transporter ATP-binding protein</fullName>
    </submittedName>
</protein>
<keyword evidence="11" id="KW-1185">Reference proteome</keyword>
<sequence length="505" mass="56189">MLLKVSNVNKSFGSKIVLTDNNLEVGKSEIHALVGMNGAGKTTLVRIISGVIDDYEGDIIFEDKNINKLSVIERQNVGIYVVPQHAAIIPEFTVAENIILGTWPKDTLGMVDWKKIYENAEKVLHDYGLDFDPRMKVRDLSLVNQRKLNVVRALFSKAKLVILDEPTTALSSEERDSLFKFIEAQRQQGTSFILISHYLEEILRLCDTITVNRDGRSYTGYKKGEIDEATLSKLIVGESVKLLERSSEEKLKTKKVSLEVNGVSGKGMDNISFTLGRGEVLGVVGFPGSGAREICRALSGLNTISKGQITLNGREFSIPKDPKTAVNQKIIYVSFDRHKEGVVQLLSIKENISMSILTSRLKKMFGFINKTKEIENANEYFKTLAVRASSINESVGNLSGGNQQKVVISKALSALPEVLILDEPTVGIDIKSREEILALIDHLTKERGLSVLYLTNDFNELLRISDRLLFFEDGKLIVDKVNDGLTAEDVMQIRDLKDLKEGVLN</sequence>
<evidence type="ECO:0000256" key="5">
    <source>
        <dbReference type="ARBA" id="ARBA00022741"/>
    </source>
</evidence>
<dbReference type="PROSITE" id="PS50893">
    <property type="entry name" value="ABC_TRANSPORTER_2"/>
    <property type="match status" value="2"/>
</dbReference>
<keyword evidence="6 10" id="KW-0067">ATP-binding</keyword>
<dbReference type="PROSITE" id="PS00211">
    <property type="entry name" value="ABC_TRANSPORTER_1"/>
    <property type="match status" value="1"/>
</dbReference>
<dbReference type="CDD" id="cd03215">
    <property type="entry name" value="ABC_Carb_Monos_II"/>
    <property type="match status" value="1"/>
</dbReference>
<dbReference type="OrthoDB" id="9771863at2"/>